<dbReference type="AlphaFoldDB" id="A0AAD4KPJ7"/>
<dbReference type="GeneID" id="70243523"/>
<feature type="region of interest" description="Disordered" evidence="1">
    <location>
        <begin position="683"/>
        <end position="704"/>
    </location>
</feature>
<feature type="compositionally biased region" description="Polar residues" evidence="1">
    <location>
        <begin position="204"/>
        <end position="214"/>
    </location>
</feature>
<evidence type="ECO:0000256" key="2">
    <source>
        <dbReference type="SAM" id="Phobius"/>
    </source>
</evidence>
<keyword evidence="4" id="KW-1185">Reference proteome</keyword>
<evidence type="ECO:0000313" key="3">
    <source>
        <dbReference type="EMBL" id="KAH8693126.1"/>
    </source>
</evidence>
<evidence type="ECO:0000256" key="1">
    <source>
        <dbReference type="SAM" id="MobiDB-lite"/>
    </source>
</evidence>
<sequence>MPHQHGVHFHHVRHYIPEHHSDLNEVSATPTIEPHPTLEPADIVRRSSEPSSTCSSGDKSDACQKSTSSSLTTTLPVVLGVVIPVVCAIVVLLFLHRRHVRKLRAEDANDKHKSLDFGMEIVRGQGKGGHPEMGEKPHKHGGGMSLDIGASPYLLPPGLHGSKESLRSLSKVISADDDKYRLAAHSDNASIRSYPSHPKWGYDDTSSAGGSTRNIPIDDMHHGLLTNASNISRSSPPTESRSAAGTPRHLEKEALPDSLKNNDLSATSTAHSSLDTPKYNAISVSPVQEHIPSMESRQESIPEYLHGQRDVDSGSKGPMASDPGLGAFDFGTGTHETPYPRDDMPKIRESSPESHPVPIVTPRISLPLSDAASDYGDEPKFDQFPPVNVSSTESHTPAVDVAPPPKNANRLTQNFASLDDSFDPRRLTVGIRPLPPEDPSDNAEQRANRIRSFYKEYFEDTKGGSEEYYEDFGPEFYEDPAVYDPHTGEYLVGPPKPFAQPMGRRAMTPPPRFQGPPRQMMHSAAGFRGPGPRAFSSASGRLPGARGPRKPIAPPEPLHMLPSPHLIKDDMSILPIDYAPGKNFKDQREGRPETPQGGLRPYTPAVAAHSPLMSSFDDLAAIPSPHALRKSGVYMPLDFAPPPRFKDKDTNSDAGSIRSNRTGISATHLNNIRAGAYRVSRLPADTVGTRDDIQTSLRPKWDMR</sequence>
<dbReference type="RefSeq" id="XP_046068999.1">
    <property type="nucleotide sequence ID" value="XM_046213236.1"/>
</dbReference>
<feature type="region of interest" description="Disordered" evidence="1">
    <location>
        <begin position="536"/>
        <end position="564"/>
    </location>
</feature>
<organism evidence="3 4">
    <name type="scientific">Talaromyces proteolyticus</name>
    <dbReference type="NCBI Taxonomy" id="1131652"/>
    <lineage>
        <taxon>Eukaryota</taxon>
        <taxon>Fungi</taxon>
        <taxon>Dikarya</taxon>
        <taxon>Ascomycota</taxon>
        <taxon>Pezizomycotina</taxon>
        <taxon>Eurotiomycetes</taxon>
        <taxon>Eurotiomycetidae</taxon>
        <taxon>Eurotiales</taxon>
        <taxon>Trichocomaceae</taxon>
        <taxon>Talaromyces</taxon>
        <taxon>Talaromyces sect. Bacilispori</taxon>
    </lineage>
</organism>
<feature type="region of interest" description="Disordered" evidence="1">
    <location>
        <begin position="125"/>
        <end position="146"/>
    </location>
</feature>
<name>A0AAD4KPJ7_9EURO</name>
<keyword evidence="2" id="KW-0812">Transmembrane</keyword>
<dbReference type="PANTHER" id="PTHR42088:SF1">
    <property type="entry name" value="YALI0F10131P"/>
    <property type="match status" value="1"/>
</dbReference>
<feature type="region of interest" description="Disordered" evidence="1">
    <location>
        <begin position="640"/>
        <end position="662"/>
    </location>
</feature>
<feature type="region of interest" description="Disordered" evidence="1">
    <location>
        <begin position="27"/>
        <end position="67"/>
    </location>
</feature>
<keyword evidence="2" id="KW-1133">Transmembrane helix</keyword>
<feature type="compositionally biased region" description="Basic and acidic residues" evidence="1">
    <location>
        <begin position="688"/>
        <end position="704"/>
    </location>
</feature>
<dbReference type="Proteomes" id="UP001201262">
    <property type="component" value="Unassembled WGS sequence"/>
</dbReference>
<proteinExistence type="predicted"/>
<keyword evidence="2" id="KW-0472">Membrane</keyword>
<feature type="transmembrane region" description="Helical" evidence="2">
    <location>
        <begin position="75"/>
        <end position="95"/>
    </location>
</feature>
<dbReference type="PANTHER" id="PTHR42088">
    <property type="entry name" value="YALI0F10131P"/>
    <property type="match status" value="1"/>
</dbReference>
<feature type="region of interest" description="Disordered" evidence="1">
    <location>
        <begin position="382"/>
        <end position="406"/>
    </location>
</feature>
<dbReference type="EMBL" id="JAJTJA010000010">
    <property type="protein sequence ID" value="KAH8693126.1"/>
    <property type="molecule type" value="Genomic_DNA"/>
</dbReference>
<feature type="compositionally biased region" description="Polar residues" evidence="1">
    <location>
        <begin position="226"/>
        <end position="243"/>
    </location>
</feature>
<accession>A0AAD4KPJ7</accession>
<gene>
    <name evidence="3" type="ORF">BGW36DRAFT_34747</name>
</gene>
<comment type="caution">
    <text evidence="3">The sequence shown here is derived from an EMBL/GenBank/DDBJ whole genome shotgun (WGS) entry which is preliminary data.</text>
</comment>
<feature type="compositionally biased region" description="Basic and acidic residues" evidence="1">
    <location>
        <begin position="583"/>
        <end position="592"/>
    </location>
</feature>
<feature type="compositionally biased region" description="Polar residues" evidence="1">
    <location>
        <begin position="259"/>
        <end position="275"/>
    </location>
</feature>
<feature type="compositionally biased region" description="Polar residues" evidence="1">
    <location>
        <begin position="652"/>
        <end position="662"/>
    </location>
</feature>
<feature type="region of interest" description="Disordered" evidence="1">
    <location>
        <begin position="577"/>
        <end position="599"/>
    </location>
</feature>
<protein>
    <submittedName>
        <fullName evidence="3">Uncharacterized protein</fullName>
    </submittedName>
</protein>
<evidence type="ECO:0000313" key="4">
    <source>
        <dbReference type="Proteomes" id="UP001201262"/>
    </source>
</evidence>
<reference evidence="3" key="1">
    <citation type="submission" date="2021-12" db="EMBL/GenBank/DDBJ databases">
        <title>Convergent genome expansion in fungi linked to evolution of root-endophyte symbiosis.</title>
        <authorList>
            <consortium name="DOE Joint Genome Institute"/>
            <person name="Ke Y.-H."/>
            <person name="Bonito G."/>
            <person name="Liao H.-L."/>
            <person name="Looney B."/>
            <person name="Rojas-Flechas A."/>
            <person name="Nash J."/>
            <person name="Hameed K."/>
            <person name="Schadt C."/>
            <person name="Martin F."/>
            <person name="Crous P.W."/>
            <person name="Miettinen O."/>
            <person name="Magnuson J.K."/>
            <person name="Labbe J."/>
            <person name="Jacobson D."/>
            <person name="Doktycz M.J."/>
            <person name="Veneault-Fourrey C."/>
            <person name="Kuo A."/>
            <person name="Mondo S."/>
            <person name="Calhoun S."/>
            <person name="Riley R."/>
            <person name="Ohm R."/>
            <person name="LaButti K."/>
            <person name="Andreopoulos B."/>
            <person name="Pangilinan J."/>
            <person name="Nolan M."/>
            <person name="Tritt A."/>
            <person name="Clum A."/>
            <person name="Lipzen A."/>
            <person name="Daum C."/>
            <person name="Barry K."/>
            <person name="Grigoriev I.V."/>
            <person name="Vilgalys R."/>
        </authorList>
    </citation>
    <scope>NUCLEOTIDE SEQUENCE</scope>
    <source>
        <strain evidence="3">PMI_201</strain>
    </source>
</reference>
<feature type="region of interest" description="Disordered" evidence="1">
    <location>
        <begin position="191"/>
        <end position="277"/>
    </location>
</feature>